<evidence type="ECO:0000313" key="1">
    <source>
        <dbReference type="EMBL" id="KAH7110514.1"/>
    </source>
</evidence>
<reference evidence="1" key="1">
    <citation type="journal article" date="2021" name="Nat. Commun.">
        <title>Genetic determinants of endophytism in the Arabidopsis root mycobiome.</title>
        <authorList>
            <person name="Mesny F."/>
            <person name="Miyauchi S."/>
            <person name="Thiergart T."/>
            <person name="Pickel B."/>
            <person name="Atanasova L."/>
            <person name="Karlsson M."/>
            <person name="Huettel B."/>
            <person name="Barry K.W."/>
            <person name="Haridas S."/>
            <person name="Chen C."/>
            <person name="Bauer D."/>
            <person name="Andreopoulos W."/>
            <person name="Pangilinan J."/>
            <person name="LaButti K."/>
            <person name="Riley R."/>
            <person name="Lipzen A."/>
            <person name="Clum A."/>
            <person name="Drula E."/>
            <person name="Henrissat B."/>
            <person name="Kohler A."/>
            <person name="Grigoriev I.V."/>
            <person name="Martin F.M."/>
            <person name="Hacquard S."/>
        </authorList>
    </citation>
    <scope>NUCLEOTIDE SEQUENCE</scope>
    <source>
        <strain evidence="1">MPI-CAGE-AT-0021</strain>
    </source>
</reference>
<keyword evidence="2" id="KW-1185">Reference proteome</keyword>
<evidence type="ECO:0008006" key="3">
    <source>
        <dbReference type="Google" id="ProtNLM"/>
    </source>
</evidence>
<dbReference type="EMBL" id="JAGMUU010000062">
    <property type="protein sequence ID" value="KAH7110514.1"/>
    <property type="molecule type" value="Genomic_DNA"/>
</dbReference>
<dbReference type="AlphaFoldDB" id="A0A9P9D0R9"/>
<gene>
    <name evidence="1" type="ORF">B0J13DRAFT_577762</name>
</gene>
<proteinExistence type="predicted"/>
<evidence type="ECO:0000313" key="2">
    <source>
        <dbReference type="Proteomes" id="UP000717696"/>
    </source>
</evidence>
<dbReference type="OrthoDB" id="5427804at2759"/>
<dbReference type="Proteomes" id="UP000717696">
    <property type="component" value="Unassembled WGS sequence"/>
</dbReference>
<name>A0A9P9D0R9_9HYPO</name>
<sequence>MMLKKEELKRMAQELGVLAVGNKTDIVERLVDKYTQGTTEETAIPVEEEATLDEIVVAY</sequence>
<organism evidence="1 2">
    <name type="scientific">Dactylonectria estremocensis</name>
    <dbReference type="NCBI Taxonomy" id="1079267"/>
    <lineage>
        <taxon>Eukaryota</taxon>
        <taxon>Fungi</taxon>
        <taxon>Dikarya</taxon>
        <taxon>Ascomycota</taxon>
        <taxon>Pezizomycotina</taxon>
        <taxon>Sordariomycetes</taxon>
        <taxon>Hypocreomycetidae</taxon>
        <taxon>Hypocreales</taxon>
        <taxon>Nectriaceae</taxon>
        <taxon>Dactylonectria</taxon>
    </lineage>
</organism>
<comment type="caution">
    <text evidence="1">The sequence shown here is derived from an EMBL/GenBank/DDBJ whole genome shotgun (WGS) entry which is preliminary data.</text>
</comment>
<protein>
    <recommendedName>
        <fullName evidence="3">SAP domain-containing protein</fullName>
    </recommendedName>
</protein>
<accession>A0A9P9D0R9</accession>